<dbReference type="Gene3D" id="2.40.10.10">
    <property type="entry name" value="Trypsin-like serine proteases"/>
    <property type="match status" value="1"/>
</dbReference>
<keyword evidence="4 8" id="KW-0378">Hydrolase</keyword>
<keyword evidence="11" id="KW-1185">Reference proteome</keyword>
<dbReference type="InterPro" id="IPR009003">
    <property type="entry name" value="Peptidase_S1_PA"/>
</dbReference>
<dbReference type="CDD" id="cd00190">
    <property type="entry name" value="Tryp_SPc"/>
    <property type="match status" value="1"/>
</dbReference>
<organism evidence="10 11">
    <name type="scientific">Anopheles atroparvus</name>
    <name type="common">European mosquito</name>
    <dbReference type="NCBI Taxonomy" id="41427"/>
    <lineage>
        <taxon>Eukaryota</taxon>
        <taxon>Metazoa</taxon>
        <taxon>Ecdysozoa</taxon>
        <taxon>Arthropoda</taxon>
        <taxon>Hexapoda</taxon>
        <taxon>Insecta</taxon>
        <taxon>Pterygota</taxon>
        <taxon>Neoptera</taxon>
        <taxon>Endopterygota</taxon>
        <taxon>Diptera</taxon>
        <taxon>Nematocera</taxon>
        <taxon>Culicoidea</taxon>
        <taxon>Culicidae</taxon>
        <taxon>Anophelinae</taxon>
        <taxon>Anopheles</taxon>
    </lineage>
</organism>
<name>A0AAG5D8S0_ANOAO</name>
<dbReference type="GO" id="GO:0006508">
    <property type="term" value="P:proteolysis"/>
    <property type="evidence" value="ECO:0007669"/>
    <property type="project" value="UniProtKB-KW"/>
</dbReference>
<evidence type="ECO:0000256" key="5">
    <source>
        <dbReference type="ARBA" id="ARBA00022825"/>
    </source>
</evidence>
<evidence type="ECO:0000256" key="3">
    <source>
        <dbReference type="ARBA" id="ARBA00022670"/>
    </source>
</evidence>
<evidence type="ECO:0000256" key="7">
    <source>
        <dbReference type="ARBA" id="ARBA00024195"/>
    </source>
</evidence>
<dbReference type="SUPFAM" id="SSF50494">
    <property type="entry name" value="Trypsin-like serine proteases"/>
    <property type="match status" value="1"/>
</dbReference>
<dbReference type="GO" id="GO:0004252">
    <property type="term" value="F:serine-type endopeptidase activity"/>
    <property type="evidence" value="ECO:0007669"/>
    <property type="project" value="InterPro"/>
</dbReference>
<dbReference type="InterPro" id="IPR033116">
    <property type="entry name" value="TRYPSIN_SER"/>
</dbReference>
<dbReference type="PROSITE" id="PS00135">
    <property type="entry name" value="TRYPSIN_SER"/>
    <property type="match status" value="1"/>
</dbReference>
<dbReference type="InterPro" id="IPR050127">
    <property type="entry name" value="Serine_Proteases_S1"/>
</dbReference>
<keyword evidence="5 8" id="KW-0720">Serine protease</keyword>
<dbReference type="PRINTS" id="PR00722">
    <property type="entry name" value="CHYMOTRYPSIN"/>
</dbReference>
<dbReference type="FunFam" id="2.40.10.10:FF:000002">
    <property type="entry name" value="Transmembrane protease serine"/>
    <property type="match status" value="1"/>
</dbReference>
<dbReference type="GO" id="GO:0005615">
    <property type="term" value="C:extracellular space"/>
    <property type="evidence" value="ECO:0007669"/>
    <property type="project" value="TreeGrafter"/>
</dbReference>
<dbReference type="Pfam" id="PF00089">
    <property type="entry name" value="Trypsin"/>
    <property type="match status" value="1"/>
</dbReference>
<evidence type="ECO:0000256" key="1">
    <source>
        <dbReference type="ARBA" id="ARBA00004613"/>
    </source>
</evidence>
<dbReference type="EnsemblMetazoa" id="ENSAATROPT008096">
    <property type="protein sequence ID" value="ENSAATROPP007269"/>
    <property type="gene ID" value="ENSAATROPG006593"/>
</dbReference>
<dbReference type="InterPro" id="IPR018114">
    <property type="entry name" value="TRYPSIN_HIS"/>
</dbReference>
<evidence type="ECO:0000313" key="11">
    <source>
        <dbReference type="Proteomes" id="UP000075880"/>
    </source>
</evidence>
<comment type="similarity">
    <text evidence="7">Belongs to the peptidase S1 family. CLIP subfamily.</text>
</comment>
<sequence length="684" mass="75171">MVRKATTIVIFIIISIVRSAGILRAGNIFLSPAHNEYGTEDATQPHQHQPLDDTLENVIGSMLRSGKETPEAKGAGFKDPYHLSAWPQATDGRLIECFTERSSACNREKAASSVHYCGGWGNNCTSHSTAAVSSSAAEMVYRNQLANGAWLPDGKMSLCLLNVANDGGGFPGINGHLHRTLLFVLLDVGVLGNWPAPSHTGGNSSKRPSLRQICGSLPRFTDRGVRAKPMVNDGARCLEEPCNTYWKVRHYQNQCQSSPGFEVDRLPQAVHGGNTSKSLKKPFDTENSFNQCHTQASEDTPLSSTFVFPKQHGVFILGNPKSRSFQQAKLQGRKRSEHPSDAVFVDEYQAVENWNPRCLATVILCTSSLSPGEREIDEVTPKDEIVSFGNTTLKTKEEYRQQNCDESPDGRIIGGRNARTGDAPFHVSLRNLAHERRHGFGTGLFCGGSLISERLVLTAAHCFTTKAANIGVVAGVLNRYDRSAPMQLRHAFRYLTHPHWNPKTLRADIGLLATSRPFVYENNVHSVPLAHRSPEEGWQQCIIFGWGRTRERRRRSTPVCLQRVDVTVVNLERCNRSVSAVINVPRGAFCAGSFQGGVDSCQGDSGGPLVCDGTLYGIVSFGWGCGRPGLPGVYTDVFHYRPWIEASSDSDTRTWRSPAGRAAPLGHLWRVVTYIVIFMASPLC</sequence>
<dbReference type="PROSITE" id="PS50240">
    <property type="entry name" value="TRYPSIN_DOM"/>
    <property type="match status" value="1"/>
</dbReference>
<comment type="subcellular location">
    <subcellularLocation>
        <location evidence="1">Secreted</location>
    </subcellularLocation>
</comment>
<keyword evidence="2" id="KW-0964">Secreted</keyword>
<dbReference type="PANTHER" id="PTHR24264">
    <property type="entry name" value="TRYPSIN-RELATED"/>
    <property type="match status" value="1"/>
</dbReference>
<feature type="domain" description="Peptidase S1" evidence="9">
    <location>
        <begin position="412"/>
        <end position="649"/>
    </location>
</feature>
<evidence type="ECO:0000313" key="10">
    <source>
        <dbReference type="EnsemblMetazoa" id="ENSAATROPP007269"/>
    </source>
</evidence>
<evidence type="ECO:0000256" key="2">
    <source>
        <dbReference type="ARBA" id="ARBA00022525"/>
    </source>
</evidence>
<dbReference type="PROSITE" id="PS00134">
    <property type="entry name" value="TRYPSIN_HIS"/>
    <property type="match status" value="1"/>
</dbReference>
<accession>A0AAG5D8S0</accession>
<keyword evidence="6" id="KW-1015">Disulfide bond</keyword>
<dbReference type="Proteomes" id="UP000075880">
    <property type="component" value="Unassembled WGS sequence"/>
</dbReference>
<dbReference type="InterPro" id="IPR001314">
    <property type="entry name" value="Peptidase_S1A"/>
</dbReference>
<dbReference type="InterPro" id="IPR043504">
    <property type="entry name" value="Peptidase_S1_PA_chymotrypsin"/>
</dbReference>
<evidence type="ECO:0000256" key="8">
    <source>
        <dbReference type="RuleBase" id="RU363034"/>
    </source>
</evidence>
<evidence type="ECO:0000256" key="6">
    <source>
        <dbReference type="ARBA" id="ARBA00023157"/>
    </source>
</evidence>
<proteinExistence type="inferred from homology"/>
<evidence type="ECO:0000259" key="9">
    <source>
        <dbReference type="PROSITE" id="PS50240"/>
    </source>
</evidence>
<evidence type="ECO:0000256" key="4">
    <source>
        <dbReference type="ARBA" id="ARBA00022801"/>
    </source>
</evidence>
<keyword evidence="3 8" id="KW-0645">Protease</keyword>
<protein>
    <recommendedName>
        <fullName evidence="9">Peptidase S1 domain-containing protein</fullName>
    </recommendedName>
</protein>
<reference evidence="10" key="1">
    <citation type="submission" date="2024-04" db="UniProtKB">
        <authorList>
            <consortium name="EnsemblMetazoa"/>
        </authorList>
    </citation>
    <scope>IDENTIFICATION</scope>
    <source>
        <strain evidence="10">EBRO</strain>
    </source>
</reference>
<dbReference type="SMART" id="SM00020">
    <property type="entry name" value="Tryp_SPc"/>
    <property type="match status" value="1"/>
</dbReference>
<dbReference type="InterPro" id="IPR001254">
    <property type="entry name" value="Trypsin_dom"/>
</dbReference>
<dbReference type="FunFam" id="2.40.10.10:FF:000068">
    <property type="entry name" value="transmembrane protease serine 2"/>
    <property type="match status" value="1"/>
</dbReference>
<dbReference type="PANTHER" id="PTHR24264:SF65">
    <property type="entry name" value="SRCR DOMAIN-CONTAINING PROTEIN"/>
    <property type="match status" value="1"/>
</dbReference>
<dbReference type="AlphaFoldDB" id="A0AAG5D8S0"/>